<dbReference type="EMBL" id="DTKQ01000029">
    <property type="protein sequence ID" value="HGZ79059.1"/>
    <property type="molecule type" value="Genomic_DNA"/>
</dbReference>
<gene>
    <name evidence="1" type="ORF">ENW55_03640</name>
</gene>
<comment type="caution">
    <text evidence="1">The sequence shown here is derived from an EMBL/GenBank/DDBJ whole genome shotgun (WGS) entry which is preliminary data.</text>
</comment>
<accession>A0A832MM68</accession>
<dbReference type="AlphaFoldDB" id="A0A832MM68"/>
<name>A0A832MM68_9THEM</name>
<sequence>MSKLKVSDSERLIVTKNELMALHDVDVNLSQPQLKMTLSTLSDLGYDDILAYMNSPVGVQYEDGSVFDLTAITLDTSELVTFKLFQTELFKDMWGSLSRKFAPLEPYVKNTLAVKELQAIDLYVKAEHNVWRNNHGEVYSIRYESIRLADTEFKLLVSTSFYDKDEIVHSYVRNIVVQPDEVFVPLGWLREGLEPMDVFERFQTLILTDCGTLCTSSENYRHP</sequence>
<evidence type="ECO:0000313" key="1">
    <source>
        <dbReference type="EMBL" id="HGZ79059.1"/>
    </source>
</evidence>
<organism evidence="1">
    <name type="scientific">Pseudothermotoga hypogea</name>
    <dbReference type="NCBI Taxonomy" id="57487"/>
    <lineage>
        <taxon>Bacteria</taxon>
        <taxon>Thermotogati</taxon>
        <taxon>Thermotogota</taxon>
        <taxon>Thermotogae</taxon>
        <taxon>Thermotogales</taxon>
        <taxon>Thermotogaceae</taxon>
        <taxon>Pseudothermotoga</taxon>
    </lineage>
</organism>
<protein>
    <submittedName>
        <fullName evidence="1">Uncharacterized protein</fullName>
    </submittedName>
</protein>
<reference evidence="1" key="1">
    <citation type="journal article" date="2020" name="mSystems">
        <title>Genome- and Community-Level Interaction Insights into Carbon Utilization and Element Cycling Functions of Hydrothermarchaeota in Hydrothermal Sediment.</title>
        <authorList>
            <person name="Zhou Z."/>
            <person name="Liu Y."/>
            <person name="Xu W."/>
            <person name="Pan J."/>
            <person name="Luo Z.H."/>
            <person name="Li M."/>
        </authorList>
    </citation>
    <scope>NUCLEOTIDE SEQUENCE [LARGE SCALE GENOMIC DNA]</scope>
    <source>
        <strain evidence="1">SpSt-86</strain>
    </source>
</reference>
<proteinExistence type="predicted"/>